<evidence type="ECO:0000313" key="10">
    <source>
        <dbReference type="EMBL" id="PIR43570.1"/>
    </source>
</evidence>
<feature type="transmembrane region" description="Helical" evidence="8">
    <location>
        <begin position="385"/>
        <end position="403"/>
    </location>
</feature>
<proteinExistence type="predicted"/>
<evidence type="ECO:0000256" key="8">
    <source>
        <dbReference type="SAM" id="Phobius"/>
    </source>
</evidence>
<evidence type="ECO:0000313" key="11">
    <source>
        <dbReference type="Proteomes" id="UP000230214"/>
    </source>
</evidence>
<feature type="domain" description="Glycosyltransferase RgtA/B/C/D-like" evidence="9">
    <location>
        <begin position="73"/>
        <end position="228"/>
    </location>
</feature>
<dbReference type="Proteomes" id="UP000230214">
    <property type="component" value="Unassembled WGS sequence"/>
</dbReference>
<comment type="subcellular location">
    <subcellularLocation>
        <location evidence="1">Cell membrane</location>
        <topology evidence="1">Multi-pass membrane protein</topology>
    </subcellularLocation>
</comment>
<dbReference type="GO" id="GO:0005886">
    <property type="term" value="C:plasma membrane"/>
    <property type="evidence" value="ECO:0007669"/>
    <property type="project" value="UniProtKB-SubCell"/>
</dbReference>
<keyword evidence="7 8" id="KW-0472">Membrane</keyword>
<evidence type="ECO:0000256" key="6">
    <source>
        <dbReference type="ARBA" id="ARBA00022989"/>
    </source>
</evidence>
<evidence type="ECO:0000256" key="4">
    <source>
        <dbReference type="ARBA" id="ARBA00022679"/>
    </source>
</evidence>
<dbReference type="InterPro" id="IPR050297">
    <property type="entry name" value="LipidA_mod_glycosyltrf_83"/>
</dbReference>
<evidence type="ECO:0000256" key="3">
    <source>
        <dbReference type="ARBA" id="ARBA00022676"/>
    </source>
</evidence>
<feature type="transmembrane region" description="Helical" evidence="8">
    <location>
        <begin position="93"/>
        <end position="112"/>
    </location>
</feature>
<feature type="transmembrane region" description="Helical" evidence="8">
    <location>
        <begin position="268"/>
        <end position="292"/>
    </location>
</feature>
<feature type="transmembrane region" description="Helical" evidence="8">
    <location>
        <begin position="312"/>
        <end position="330"/>
    </location>
</feature>
<evidence type="ECO:0000256" key="5">
    <source>
        <dbReference type="ARBA" id="ARBA00022692"/>
    </source>
</evidence>
<gene>
    <name evidence="10" type="ORF">COV24_01975</name>
</gene>
<dbReference type="Pfam" id="PF13231">
    <property type="entry name" value="PMT_2"/>
    <property type="match status" value="1"/>
</dbReference>
<keyword evidence="6 8" id="KW-1133">Transmembrane helix</keyword>
<dbReference type="GO" id="GO:0016763">
    <property type="term" value="F:pentosyltransferase activity"/>
    <property type="evidence" value="ECO:0007669"/>
    <property type="project" value="TreeGrafter"/>
</dbReference>
<protein>
    <recommendedName>
        <fullName evidence="9">Glycosyltransferase RgtA/B/C/D-like domain-containing protein</fullName>
    </recommendedName>
</protein>
<evidence type="ECO:0000256" key="7">
    <source>
        <dbReference type="ARBA" id="ARBA00023136"/>
    </source>
</evidence>
<feature type="transmembrane region" description="Helical" evidence="8">
    <location>
        <begin position="12"/>
        <end position="29"/>
    </location>
</feature>
<evidence type="ECO:0000256" key="2">
    <source>
        <dbReference type="ARBA" id="ARBA00022475"/>
    </source>
</evidence>
<dbReference type="AlphaFoldDB" id="A0A2H0RAT6"/>
<keyword evidence="5 8" id="KW-0812">Transmembrane</keyword>
<reference evidence="10 11" key="1">
    <citation type="submission" date="2017-09" db="EMBL/GenBank/DDBJ databases">
        <title>Depth-based differentiation of microbial function through sediment-hosted aquifers and enrichment of novel symbionts in the deep terrestrial subsurface.</title>
        <authorList>
            <person name="Probst A.J."/>
            <person name="Ladd B."/>
            <person name="Jarett J.K."/>
            <person name="Geller-Mcgrath D.E."/>
            <person name="Sieber C.M."/>
            <person name="Emerson J.B."/>
            <person name="Anantharaman K."/>
            <person name="Thomas B.C."/>
            <person name="Malmstrom R."/>
            <person name="Stieglmeier M."/>
            <person name="Klingl A."/>
            <person name="Woyke T."/>
            <person name="Ryan C.M."/>
            <person name="Banfield J.F."/>
        </authorList>
    </citation>
    <scope>NUCLEOTIDE SEQUENCE [LARGE SCALE GENOMIC DNA]</scope>
    <source>
        <strain evidence="10">CG10_big_fil_rev_8_21_14_0_10_32_10</strain>
    </source>
</reference>
<keyword evidence="3" id="KW-0328">Glycosyltransferase</keyword>
<evidence type="ECO:0000259" key="9">
    <source>
        <dbReference type="Pfam" id="PF13231"/>
    </source>
</evidence>
<dbReference type="PANTHER" id="PTHR33908">
    <property type="entry name" value="MANNOSYLTRANSFERASE YKCB-RELATED"/>
    <property type="match status" value="1"/>
</dbReference>
<keyword evidence="4" id="KW-0808">Transferase</keyword>
<dbReference type="EMBL" id="PCXU01000018">
    <property type="protein sequence ID" value="PIR43570.1"/>
    <property type="molecule type" value="Genomic_DNA"/>
</dbReference>
<feature type="transmembrane region" description="Helical" evidence="8">
    <location>
        <begin position="182"/>
        <end position="203"/>
    </location>
</feature>
<keyword evidence="2" id="KW-1003">Cell membrane</keyword>
<sequence>MKKIIILFKQNYLFFITGAFILFGIFVRYKGLGYSDLQGDEINPLDYLGNIKGTNPTLTDFIAYLLVQKRGPIQYLINYANTSLFGYHNEYQVRLPFFILGSLALVSFYYFAKKIFDKNAAMWTTVFLALNGLYITFARITQYQSFMYFMVPVSLFVFVKAFKDRNYKLISISGFLLSLDMLGHYDTLSVLPFICFFVLASLYRDKSDFMYILKSGTLFSLFFIIPSILFYVPFLQNSSYESTTSDYLGRRIFGGGFMPRTPYVVEKILAMYVPMEGWAFLFLFIVLGLFFLGSNIRENKIFKYKIPFNLSYLYYFGVSLFSFGIIFSFFPLKPRLSTLIVYVGSILIILLLFLSKKVKPVYVGLASWFLFANAFYFFFLRDPRTHVYVVFIPGFILAGYGLSKFLNYFNSYIKIFFSTLIIIFFIYLSYINWIIYVDKNPEYLWWDKPVFWSNLYTLQHVRHKKIDGVFGFNHNRDWKIIRDYYDSGCLKGTYNSNEKNSITKFYMGVDQDNLLTDGMQLGADTLIGVEAPHSWYFYNMELYKSGYYLLKTIYKGNYEAVWIWGKVEVYPNGKLLCE</sequence>
<dbReference type="InterPro" id="IPR038731">
    <property type="entry name" value="RgtA/B/C-like"/>
</dbReference>
<feature type="transmembrane region" description="Helical" evidence="8">
    <location>
        <begin position="415"/>
        <end position="436"/>
    </location>
</feature>
<feature type="transmembrane region" description="Helical" evidence="8">
    <location>
        <begin position="215"/>
        <end position="234"/>
    </location>
</feature>
<comment type="caution">
    <text evidence="10">The sequence shown here is derived from an EMBL/GenBank/DDBJ whole genome shotgun (WGS) entry which is preliminary data.</text>
</comment>
<evidence type="ECO:0000256" key="1">
    <source>
        <dbReference type="ARBA" id="ARBA00004651"/>
    </source>
</evidence>
<name>A0A2H0RAT6_UNCKA</name>
<organism evidence="10 11">
    <name type="scientific">candidate division WWE3 bacterium CG10_big_fil_rev_8_21_14_0_10_32_10</name>
    <dbReference type="NCBI Taxonomy" id="1975090"/>
    <lineage>
        <taxon>Bacteria</taxon>
        <taxon>Katanobacteria</taxon>
    </lineage>
</organism>
<accession>A0A2H0RAT6</accession>
<dbReference type="GO" id="GO:0009103">
    <property type="term" value="P:lipopolysaccharide biosynthetic process"/>
    <property type="evidence" value="ECO:0007669"/>
    <property type="project" value="UniProtKB-ARBA"/>
</dbReference>
<feature type="transmembrane region" description="Helical" evidence="8">
    <location>
        <begin position="336"/>
        <end position="354"/>
    </location>
</feature>
<feature type="transmembrane region" description="Helical" evidence="8">
    <location>
        <begin position="361"/>
        <end position="379"/>
    </location>
</feature>
<dbReference type="PANTHER" id="PTHR33908:SF11">
    <property type="entry name" value="MEMBRANE PROTEIN"/>
    <property type="match status" value="1"/>
</dbReference>